<comment type="catalytic activity">
    <reaction evidence="1">
        <text>a phosphate monoester + H2O = an alcohol + phosphate</text>
        <dbReference type="Rhea" id="RHEA:15017"/>
        <dbReference type="ChEBI" id="CHEBI:15377"/>
        <dbReference type="ChEBI" id="CHEBI:30879"/>
        <dbReference type="ChEBI" id="CHEBI:43474"/>
        <dbReference type="ChEBI" id="CHEBI:67140"/>
        <dbReference type="EC" id="3.1.3.2"/>
    </reaction>
</comment>
<evidence type="ECO:0000256" key="2">
    <source>
        <dbReference type="ARBA" id="ARBA00005375"/>
    </source>
</evidence>
<dbReference type="STRING" id="224129.A0A1W4WJR1"/>
<dbReference type="GO" id="GO:0003993">
    <property type="term" value="F:acid phosphatase activity"/>
    <property type="evidence" value="ECO:0007669"/>
    <property type="project" value="UniProtKB-EC"/>
</dbReference>
<dbReference type="InterPro" id="IPR050645">
    <property type="entry name" value="Histidine_acid_phosphatase"/>
</dbReference>
<sequence>METANVVALNFICLLPILFCYSLPLTSSDYDVSEGLILLHVIHRHGDRTADTTTYPNDPYKNYTFFPPGVGQLTNIGKKRMYEVGKDLRRRYNNFLGEDYYPDILYARTTDVDRTKMSLQLSLAGLFPPDQKSQLDPQLNWQPIPYNYEPWKTDHVLGIASVFCPKYNILSRQYVENLNMTIKEIVLFNYLSTHTGFDLIDTIMKTTIIYSALKTQEEWGFEPPSWIPGVWEKPLKELAIKNFARLTATKELAKLAGGFFIKKVLADTMSKINGSLIPQNRKLFLYSAHDYNLASILGTLGVFPNKLPNYGSQVIIEVRYVDGEYGMQILFQDNEGDPSPELLTIPGCTPFCPLNDFIKLTNEIIPEDESVCNIDV</sequence>
<organism evidence="9 10">
    <name type="scientific">Agrilus planipennis</name>
    <name type="common">Emerald ash borer</name>
    <name type="synonym">Agrilus marcopoli</name>
    <dbReference type="NCBI Taxonomy" id="224129"/>
    <lineage>
        <taxon>Eukaryota</taxon>
        <taxon>Metazoa</taxon>
        <taxon>Ecdysozoa</taxon>
        <taxon>Arthropoda</taxon>
        <taxon>Hexapoda</taxon>
        <taxon>Insecta</taxon>
        <taxon>Pterygota</taxon>
        <taxon>Neoptera</taxon>
        <taxon>Endopterygota</taxon>
        <taxon>Coleoptera</taxon>
        <taxon>Polyphaga</taxon>
        <taxon>Elateriformia</taxon>
        <taxon>Buprestoidea</taxon>
        <taxon>Buprestidae</taxon>
        <taxon>Agrilinae</taxon>
        <taxon>Agrilus</taxon>
    </lineage>
</organism>
<dbReference type="InParanoid" id="A0A1W4WJR1"/>
<keyword evidence="7" id="KW-0325">Glycoprotein</keyword>
<evidence type="ECO:0000256" key="6">
    <source>
        <dbReference type="ARBA" id="ARBA00023157"/>
    </source>
</evidence>
<dbReference type="Proteomes" id="UP000192223">
    <property type="component" value="Unplaced"/>
</dbReference>
<evidence type="ECO:0000313" key="10">
    <source>
        <dbReference type="RefSeq" id="XP_018324176.1"/>
    </source>
</evidence>
<dbReference type="RefSeq" id="XP_018324176.1">
    <property type="nucleotide sequence ID" value="XM_018468674.2"/>
</dbReference>
<accession>A0A1W4WJR1</accession>
<dbReference type="KEGG" id="apln:108736304"/>
<dbReference type="PANTHER" id="PTHR11567">
    <property type="entry name" value="ACID PHOSPHATASE-RELATED"/>
    <property type="match status" value="1"/>
</dbReference>
<dbReference type="InterPro" id="IPR029033">
    <property type="entry name" value="His_PPase_superfam"/>
</dbReference>
<dbReference type="GeneID" id="108736304"/>
<feature type="signal peptide" evidence="8">
    <location>
        <begin position="1"/>
        <end position="28"/>
    </location>
</feature>
<reference evidence="10" key="1">
    <citation type="submission" date="2025-08" db="UniProtKB">
        <authorList>
            <consortium name="RefSeq"/>
        </authorList>
    </citation>
    <scope>IDENTIFICATION</scope>
    <source>
        <tissue evidence="10">Entire body</tissue>
    </source>
</reference>
<dbReference type="AlphaFoldDB" id="A0A1W4WJR1"/>
<dbReference type="Pfam" id="PF00328">
    <property type="entry name" value="His_Phos_2"/>
    <property type="match status" value="1"/>
</dbReference>
<dbReference type="PANTHER" id="PTHR11567:SF211">
    <property type="entry name" value="PROSTATIC ACID PHOSPHATASE"/>
    <property type="match status" value="1"/>
</dbReference>
<dbReference type="CDD" id="cd07061">
    <property type="entry name" value="HP_HAP_like"/>
    <property type="match status" value="1"/>
</dbReference>
<feature type="chain" id="PRO_5010729978" description="acid phosphatase" evidence="8">
    <location>
        <begin position="29"/>
        <end position="376"/>
    </location>
</feature>
<comment type="similarity">
    <text evidence="2">Belongs to the histidine acid phosphatase family.</text>
</comment>
<dbReference type="FunCoup" id="A0A1W4WJR1">
    <property type="interactions" value="18"/>
</dbReference>
<keyword evidence="9" id="KW-1185">Reference proteome</keyword>
<evidence type="ECO:0000256" key="7">
    <source>
        <dbReference type="ARBA" id="ARBA00023180"/>
    </source>
</evidence>
<evidence type="ECO:0000256" key="1">
    <source>
        <dbReference type="ARBA" id="ARBA00000032"/>
    </source>
</evidence>
<keyword evidence="4 8" id="KW-0732">Signal</keyword>
<evidence type="ECO:0000256" key="5">
    <source>
        <dbReference type="ARBA" id="ARBA00022801"/>
    </source>
</evidence>
<gene>
    <name evidence="10" type="primary">LOC108736304</name>
</gene>
<evidence type="ECO:0000256" key="3">
    <source>
        <dbReference type="ARBA" id="ARBA00012646"/>
    </source>
</evidence>
<dbReference type="InterPro" id="IPR000560">
    <property type="entry name" value="His_Pase_clade-2"/>
</dbReference>
<evidence type="ECO:0000313" key="9">
    <source>
        <dbReference type="Proteomes" id="UP000192223"/>
    </source>
</evidence>
<evidence type="ECO:0000256" key="8">
    <source>
        <dbReference type="SAM" id="SignalP"/>
    </source>
</evidence>
<protein>
    <recommendedName>
        <fullName evidence="3">acid phosphatase</fullName>
        <ecNumber evidence="3">3.1.3.2</ecNumber>
    </recommendedName>
</protein>
<dbReference type="SUPFAM" id="SSF53254">
    <property type="entry name" value="Phosphoglycerate mutase-like"/>
    <property type="match status" value="1"/>
</dbReference>
<dbReference type="Gene3D" id="3.40.50.1240">
    <property type="entry name" value="Phosphoglycerate mutase-like"/>
    <property type="match status" value="1"/>
</dbReference>
<evidence type="ECO:0000256" key="4">
    <source>
        <dbReference type="ARBA" id="ARBA00022729"/>
    </source>
</evidence>
<keyword evidence="6" id="KW-1015">Disulfide bond</keyword>
<proteinExistence type="inferred from homology"/>
<dbReference type="OrthoDB" id="10257284at2759"/>
<name>A0A1W4WJR1_AGRPL</name>
<dbReference type="EC" id="3.1.3.2" evidence="3"/>
<keyword evidence="5" id="KW-0378">Hydrolase</keyword>